<feature type="non-terminal residue" evidence="1">
    <location>
        <position position="1"/>
    </location>
</feature>
<comment type="caution">
    <text evidence="1">The sequence shown here is derived from an EMBL/GenBank/DDBJ whole genome shotgun (WGS) entry which is preliminary data.</text>
</comment>
<accession>A0ACA9M4J4</accession>
<dbReference type="EMBL" id="CAJVPM010009164">
    <property type="protein sequence ID" value="CAG8561661.1"/>
    <property type="molecule type" value="Genomic_DNA"/>
</dbReference>
<protein>
    <submittedName>
        <fullName evidence="1">5821_t:CDS:1</fullName>
    </submittedName>
</protein>
<proteinExistence type="predicted"/>
<keyword evidence="2" id="KW-1185">Reference proteome</keyword>
<reference evidence="1" key="1">
    <citation type="submission" date="2021-06" db="EMBL/GenBank/DDBJ databases">
        <authorList>
            <person name="Kallberg Y."/>
            <person name="Tangrot J."/>
            <person name="Rosling A."/>
        </authorList>
    </citation>
    <scope>NUCLEOTIDE SEQUENCE</scope>
    <source>
        <strain evidence="1">AU212A</strain>
    </source>
</reference>
<organism evidence="1 2">
    <name type="scientific">Scutellospora calospora</name>
    <dbReference type="NCBI Taxonomy" id="85575"/>
    <lineage>
        <taxon>Eukaryota</taxon>
        <taxon>Fungi</taxon>
        <taxon>Fungi incertae sedis</taxon>
        <taxon>Mucoromycota</taxon>
        <taxon>Glomeromycotina</taxon>
        <taxon>Glomeromycetes</taxon>
        <taxon>Diversisporales</taxon>
        <taxon>Gigasporaceae</taxon>
        <taxon>Scutellospora</taxon>
    </lineage>
</organism>
<dbReference type="Proteomes" id="UP000789860">
    <property type="component" value="Unassembled WGS sequence"/>
</dbReference>
<evidence type="ECO:0000313" key="2">
    <source>
        <dbReference type="Proteomes" id="UP000789860"/>
    </source>
</evidence>
<gene>
    <name evidence="1" type="ORF">SCALOS_LOCUS5530</name>
</gene>
<evidence type="ECO:0000313" key="1">
    <source>
        <dbReference type="EMBL" id="CAG8561661.1"/>
    </source>
</evidence>
<name>A0ACA9M4J4_9GLOM</name>
<sequence>SEVILVSGSMSFITHIKPFRSSLHMDPKNPEMIIIWEQKEINDNKENVLMAGWIMI</sequence>